<evidence type="ECO:0000313" key="9">
    <source>
        <dbReference type="EMBL" id="STY96702.1"/>
    </source>
</evidence>
<accession>A0A378Q7Q8</accession>
<keyword evidence="5 8" id="KW-0460">Magnesium</keyword>
<dbReference type="Gene3D" id="1.20.120.920">
    <property type="entry name" value="CRISPR-associated endonuclease Cas1, C-terminal domain"/>
    <property type="match status" value="1"/>
</dbReference>
<evidence type="ECO:0000256" key="6">
    <source>
        <dbReference type="ARBA" id="ARBA00023118"/>
    </source>
</evidence>
<gene>
    <name evidence="8" type="primary">cas1</name>
    <name evidence="9" type="ORF">NCTC10465_00468</name>
</gene>
<dbReference type="EMBL" id="UGPY01000001">
    <property type="protein sequence ID" value="STY96702.1"/>
    <property type="molecule type" value="Genomic_DNA"/>
</dbReference>
<dbReference type="Pfam" id="PF01867">
    <property type="entry name" value="Cas_Cas1"/>
    <property type="match status" value="1"/>
</dbReference>
<feature type="binding site" evidence="8">
    <location>
        <position position="200"/>
    </location>
    <ligand>
        <name>Mn(2+)</name>
        <dbReference type="ChEBI" id="CHEBI:29035"/>
    </ligand>
</feature>
<comment type="subunit">
    <text evidence="8">Homodimer, forms a heterotetramer with a Cas2 homodimer.</text>
</comment>
<comment type="cofactor">
    <cofactor evidence="8">
        <name>Mg(2+)</name>
        <dbReference type="ChEBI" id="CHEBI:18420"/>
    </cofactor>
    <cofactor evidence="8">
        <name>Mn(2+)</name>
        <dbReference type="ChEBI" id="CHEBI:29035"/>
    </cofactor>
</comment>
<dbReference type="GO" id="GO:0051607">
    <property type="term" value="P:defense response to virus"/>
    <property type="evidence" value="ECO:0007669"/>
    <property type="project" value="UniProtKB-UniRule"/>
</dbReference>
<sequence length="334" mass="37929">MLTAFSFIKEKNMSQTHNSHLRKQRSRPLMLSKRACVFYLERVRVILKDDRIVYLTESMQPIEHFYNIPEKNTAFLLLGKGSSITDAAARRLAESNVMVGFCGSGGSPLFSALDLTFLAPQSEYRPTEYMQIWMKAWLDDTTRLLMAKVLLQERIEIVKKYWQKNPLLTSYGIRLDESAVVNFSQAIESAMNQEQLLTAEGRWAKVLYKSLAEGCGFKFTREEGKNANDDIADIANSYLDHGNYIAYGYAAVALHGLGISFALPMLHGKTRRGGLVFDVADLVKDAMVMPQAFISAKLGHNQKEFRMQLIEICQDQDVLDYMFGFVVDTCQKIK</sequence>
<evidence type="ECO:0000256" key="1">
    <source>
        <dbReference type="ARBA" id="ARBA00022722"/>
    </source>
</evidence>
<dbReference type="GO" id="GO:0016787">
    <property type="term" value="F:hydrolase activity"/>
    <property type="evidence" value="ECO:0007669"/>
    <property type="project" value="UniProtKB-KW"/>
</dbReference>
<keyword evidence="3 8" id="KW-0255">Endonuclease</keyword>
<evidence type="ECO:0000256" key="3">
    <source>
        <dbReference type="ARBA" id="ARBA00022759"/>
    </source>
</evidence>
<comment type="similarity">
    <text evidence="8">Belongs to the CRISPR-associated endonuclease Cas1 family.</text>
</comment>
<keyword evidence="4 8" id="KW-0378">Hydrolase</keyword>
<feature type="binding site" evidence="8">
    <location>
        <position position="267"/>
    </location>
    <ligand>
        <name>Mn(2+)</name>
        <dbReference type="ChEBI" id="CHEBI:29035"/>
    </ligand>
</feature>
<keyword evidence="8" id="KW-0464">Manganese</keyword>
<reference evidence="9 10" key="1">
    <citation type="submission" date="2018-06" db="EMBL/GenBank/DDBJ databases">
        <authorList>
            <consortium name="Pathogen Informatics"/>
            <person name="Doyle S."/>
        </authorList>
    </citation>
    <scope>NUCLEOTIDE SEQUENCE [LARGE SCALE GENOMIC DNA]</scope>
    <source>
        <strain evidence="9 10">NCTC10465</strain>
    </source>
</reference>
<dbReference type="Gene3D" id="3.100.10.20">
    <property type="entry name" value="CRISPR-associated endonuclease Cas1, N-terminal domain"/>
    <property type="match status" value="1"/>
</dbReference>
<evidence type="ECO:0000256" key="8">
    <source>
        <dbReference type="HAMAP-Rule" id="MF_01470"/>
    </source>
</evidence>
<keyword evidence="2 8" id="KW-0479">Metal-binding</keyword>
<dbReference type="InterPro" id="IPR019857">
    <property type="entry name" value="CRISPR-assoc_Cas1_YPEST-subtyp"/>
</dbReference>
<organism evidence="9 10">
    <name type="scientific">Faucicola osloensis</name>
    <name type="common">Moraxella osloensis</name>
    <dbReference type="NCBI Taxonomy" id="34062"/>
    <lineage>
        <taxon>Bacteria</taxon>
        <taxon>Pseudomonadati</taxon>
        <taxon>Pseudomonadota</taxon>
        <taxon>Gammaproteobacteria</taxon>
        <taxon>Moraxellales</taxon>
        <taxon>Moraxellaceae</taxon>
        <taxon>Faucicola</taxon>
    </lineage>
</organism>
<evidence type="ECO:0000256" key="7">
    <source>
        <dbReference type="ARBA" id="ARBA00023125"/>
    </source>
</evidence>
<dbReference type="EC" id="3.1.-.-" evidence="8"/>
<keyword evidence="1 8" id="KW-0540">Nuclease</keyword>
<keyword evidence="10" id="KW-1185">Reference proteome</keyword>
<name>A0A378Q7Q8_FAUOS</name>
<protein>
    <recommendedName>
        <fullName evidence="8">CRISPR-associated endonuclease Cas1</fullName>
        <ecNumber evidence="8">3.1.-.-</ecNumber>
    </recommendedName>
</protein>
<dbReference type="InterPro" id="IPR042211">
    <property type="entry name" value="CRISPR-assoc_Cas1_N"/>
</dbReference>
<keyword evidence="7 8" id="KW-0238">DNA-binding</keyword>
<dbReference type="GO" id="GO:0003677">
    <property type="term" value="F:DNA binding"/>
    <property type="evidence" value="ECO:0007669"/>
    <property type="project" value="UniProtKB-KW"/>
</dbReference>
<dbReference type="HAMAP" id="MF_01470">
    <property type="entry name" value="Cas1"/>
    <property type="match status" value="1"/>
</dbReference>
<dbReference type="Proteomes" id="UP000255230">
    <property type="component" value="Unassembled WGS sequence"/>
</dbReference>
<dbReference type="AlphaFoldDB" id="A0A378Q7Q8"/>
<dbReference type="NCBIfam" id="TIGR00287">
    <property type="entry name" value="cas1"/>
    <property type="match status" value="1"/>
</dbReference>
<evidence type="ECO:0000313" key="10">
    <source>
        <dbReference type="Proteomes" id="UP000255230"/>
    </source>
</evidence>
<dbReference type="InterPro" id="IPR002729">
    <property type="entry name" value="CRISPR-assoc_Cas1"/>
</dbReference>
<dbReference type="GO" id="GO:0046872">
    <property type="term" value="F:metal ion binding"/>
    <property type="evidence" value="ECO:0007669"/>
    <property type="project" value="UniProtKB-UniRule"/>
</dbReference>
<evidence type="ECO:0000256" key="2">
    <source>
        <dbReference type="ARBA" id="ARBA00022723"/>
    </source>
</evidence>
<comment type="function">
    <text evidence="8">CRISPR (clustered regularly interspaced short palindromic repeat), is an adaptive immune system that provides protection against mobile genetic elements (viruses, transposable elements and conjugative plasmids). CRISPR clusters contain spacers, sequences complementary to antecedent mobile elements, and target invading nucleic acids. CRISPR clusters are transcribed and processed into CRISPR RNA (crRNA). Acts as a dsDNA endonuclease. Involved in the integration of spacer DNA into the CRISPR cassette.</text>
</comment>
<keyword evidence="6 8" id="KW-0051">Antiviral defense</keyword>
<dbReference type="GO" id="GO:0043571">
    <property type="term" value="P:maintenance of CRISPR repeat elements"/>
    <property type="evidence" value="ECO:0007669"/>
    <property type="project" value="UniProtKB-UniRule"/>
</dbReference>
<proteinExistence type="inferred from homology"/>
<feature type="binding site" evidence="8">
    <location>
        <position position="281"/>
    </location>
    <ligand>
        <name>Mn(2+)</name>
        <dbReference type="ChEBI" id="CHEBI:29035"/>
    </ligand>
</feature>
<evidence type="ECO:0000256" key="5">
    <source>
        <dbReference type="ARBA" id="ARBA00022842"/>
    </source>
</evidence>
<dbReference type="InterPro" id="IPR042206">
    <property type="entry name" value="CRISPR-assoc_Cas1_C"/>
</dbReference>
<dbReference type="GO" id="GO:0004520">
    <property type="term" value="F:DNA endonuclease activity"/>
    <property type="evidence" value="ECO:0007669"/>
    <property type="project" value="InterPro"/>
</dbReference>
<evidence type="ECO:0000256" key="4">
    <source>
        <dbReference type="ARBA" id="ARBA00022801"/>
    </source>
</evidence>
<dbReference type="NCBIfam" id="TIGR03637">
    <property type="entry name" value="cas1_YPEST"/>
    <property type="match status" value="1"/>
</dbReference>